<comment type="caution">
    <text evidence="1">The sequence shown here is derived from an EMBL/GenBank/DDBJ whole genome shotgun (WGS) entry which is preliminary data.</text>
</comment>
<name>A0AAD6SSI0_9AGAR</name>
<proteinExistence type="predicted"/>
<protein>
    <submittedName>
        <fullName evidence="1">Uncharacterized protein</fullName>
    </submittedName>
</protein>
<evidence type="ECO:0000313" key="1">
    <source>
        <dbReference type="EMBL" id="KAJ7030987.1"/>
    </source>
</evidence>
<gene>
    <name evidence="1" type="ORF">C8F04DRAFT_1364798</name>
</gene>
<sequence length="308" mass="34762">TSVWCCCGLASRRSKRVTFAPRLPTLPFFFFSDLCLKMMQMFEQFGLIPLGSNYSEPVKTYTLEEQTALASKTSRKVRAFLHGAYKFEARYADYPGERDVIESGGVVLTGAQLNEGTKYYVLWDFEGESGKDCWKFRGGDGFACAVCDMEDSMADDPNIWTPASVLQMAASEWAQSFYDVSVGKWLQITRLMAGTQSICFQPRMLNEFLGSVVKPADPRPEHDPDHENYEPNWTPMVAGKWNPIFERLRTDGHDVECMFVHTRQGCLAPAGTCPFKHTPKSAQLFSDGGVHRISPEDAHRFYMDSDSD</sequence>
<organism evidence="1 2">
    <name type="scientific">Mycena alexandri</name>
    <dbReference type="NCBI Taxonomy" id="1745969"/>
    <lineage>
        <taxon>Eukaryota</taxon>
        <taxon>Fungi</taxon>
        <taxon>Dikarya</taxon>
        <taxon>Basidiomycota</taxon>
        <taxon>Agaricomycotina</taxon>
        <taxon>Agaricomycetes</taxon>
        <taxon>Agaricomycetidae</taxon>
        <taxon>Agaricales</taxon>
        <taxon>Marasmiineae</taxon>
        <taxon>Mycenaceae</taxon>
        <taxon>Mycena</taxon>
    </lineage>
</organism>
<dbReference type="Proteomes" id="UP001218188">
    <property type="component" value="Unassembled WGS sequence"/>
</dbReference>
<keyword evidence="2" id="KW-1185">Reference proteome</keyword>
<evidence type="ECO:0000313" key="2">
    <source>
        <dbReference type="Proteomes" id="UP001218188"/>
    </source>
</evidence>
<dbReference type="EMBL" id="JARJCM010000085">
    <property type="protein sequence ID" value="KAJ7030987.1"/>
    <property type="molecule type" value="Genomic_DNA"/>
</dbReference>
<accession>A0AAD6SSI0</accession>
<reference evidence="1" key="1">
    <citation type="submission" date="2023-03" db="EMBL/GenBank/DDBJ databases">
        <title>Massive genome expansion in bonnet fungi (Mycena s.s.) driven by repeated elements and novel gene families across ecological guilds.</title>
        <authorList>
            <consortium name="Lawrence Berkeley National Laboratory"/>
            <person name="Harder C.B."/>
            <person name="Miyauchi S."/>
            <person name="Viragh M."/>
            <person name="Kuo A."/>
            <person name="Thoen E."/>
            <person name="Andreopoulos B."/>
            <person name="Lu D."/>
            <person name="Skrede I."/>
            <person name="Drula E."/>
            <person name="Henrissat B."/>
            <person name="Morin E."/>
            <person name="Kohler A."/>
            <person name="Barry K."/>
            <person name="LaButti K."/>
            <person name="Morin E."/>
            <person name="Salamov A."/>
            <person name="Lipzen A."/>
            <person name="Mereny Z."/>
            <person name="Hegedus B."/>
            <person name="Baldrian P."/>
            <person name="Stursova M."/>
            <person name="Weitz H."/>
            <person name="Taylor A."/>
            <person name="Grigoriev I.V."/>
            <person name="Nagy L.G."/>
            <person name="Martin F."/>
            <person name="Kauserud H."/>
        </authorList>
    </citation>
    <scope>NUCLEOTIDE SEQUENCE</scope>
    <source>
        <strain evidence="1">CBHHK200</strain>
    </source>
</reference>
<feature type="non-terminal residue" evidence="1">
    <location>
        <position position="1"/>
    </location>
</feature>
<dbReference type="AlphaFoldDB" id="A0AAD6SSI0"/>